<evidence type="ECO:0000256" key="1">
    <source>
        <dbReference type="ARBA" id="ARBA00001947"/>
    </source>
</evidence>
<dbReference type="CDD" id="cd04278">
    <property type="entry name" value="ZnMc_MMP"/>
    <property type="match status" value="1"/>
</dbReference>
<dbReference type="GO" id="GO:0030574">
    <property type="term" value="P:collagen catabolic process"/>
    <property type="evidence" value="ECO:0007669"/>
    <property type="project" value="TreeGrafter"/>
</dbReference>
<keyword evidence="3" id="KW-0645">Protease</keyword>
<evidence type="ECO:0000256" key="2">
    <source>
        <dbReference type="ARBA" id="ARBA00009614"/>
    </source>
</evidence>
<evidence type="ECO:0000313" key="13">
    <source>
        <dbReference type="Proteomes" id="UP000811609"/>
    </source>
</evidence>
<evidence type="ECO:0000256" key="3">
    <source>
        <dbReference type="ARBA" id="ARBA00022670"/>
    </source>
</evidence>
<keyword evidence="4" id="KW-0479">Metal-binding</keyword>
<evidence type="ECO:0000256" key="6">
    <source>
        <dbReference type="ARBA" id="ARBA00022801"/>
    </source>
</evidence>
<dbReference type="Pfam" id="PF01471">
    <property type="entry name" value="PG_binding_1"/>
    <property type="match status" value="1"/>
</dbReference>
<dbReference type="GO" id="GO:0008270">
    <property type="term" value="F:zinc ion binding"/>
    <property type="evidence" value="ECO:0007669"/>
    <property type="project" value="InterPro"/>
</dbReference>
<dbReference type="InterPro" id="IPR001818">
    <property type="entry name" value="Pept_M10_metallopeptidase"/>
</dbReference>
<evidence type="ECO:0000256" key="9">
    <source>
        <dbReference type="ARBA" id="ARBA00023145"/>
    </source>
</evidence>
<dbReference type="EMBL" id="CM031810">
    <property type="protein sequence ID" value="KAG6664660.1"/>
    <property type="molecule type" value="Genomic_DNA"/>
</dbReference>
<dbReference type="AlphaFoldDB" id="A0A8T1RB06"/>
<dbReference type="GO" id="GO:0004222">
    <property type="term" value="F:metalloendopeptidase activity"/>
    <property type="evidence" value="ECO:0007669"/>
    <property type="project" value="InterPro"/>
</dbReference>
<dbReference type="FunFam" id="3.40.390.10:FF:000018">
    <property type="entry name" value="Metalloendoproteinase 1"/>
    <property type="match status" value="1"/>
</dbReference>
<comment type="cofactor">
    <cofactor evidence="1">
        <name>Zn(2+)</name>
        <dbReference type="ChEBI" id="CHEBI:29105"/>
    </cofactor>
</comment>
<sequence length="347" mass="38051">MAAKSFPFFSLITLGLLLALIALLFRTRTPPDSYDQNTSPFGFLKHLQGCHKGKKVKGIHDLKLYLEKFGYYHQTKNINTHANDDFDELLESAVKTYQQNYHLKATGILDAETISKMMAPRCGGADIINGTNSMQLGKKNHHHRMGLFHTVSHYSFMSPNAPKWPTSKYHLTYGFLPGTPTQAMSPVAQAFRTWAGNTHFTFSQAQALSNADITIGFGRRDHGDGSSFDGTGGTIAHAFAPTDGRFHYDADEPWSVGATPGAYDLETVALHEIGHLLGLGHSSVKGAIMEPGISQGVTKGLHADDIEGIKALYNVNTRKPLGCCLLFPTKKIIACHDKSSLDNSHHK</sequence>
<feature type="domain" description="Peptidase metallopeptidase" evidence="11">
    <location>
        <begin position="160"/>
        <end position="315"/>
    </location>
</feature>
<evidence type="ECO:0000256" key="5">
    <source>
        <dbReference type="ARBA" id="ARBA00022729"/>
    </source>
</evidence>
<evidence type="ECO:0000256" key="7">
    <source>
        <dbReference type="ARBA" id="ARBA00022833"/>
    </source>
</evidence>
<protein>
    <recommendedName>
        <fullName evidence="11">Peptidase metallopeptidase domain-containing protein</fullName>
    </recommendedName>
</protein>
<gene>
    <name evidence="12" type="ORF">CIPAW_02G109600</name>
</gene>
<evidence type="ECO:0000259" key="11">
    <source>
        <dbReference type="SMART" id="SM00235"/>
    </source>
</evidence>
<keyword evidence="7" id="KW-0862">Zinc</keyword>
<keyword evidence="5" id="KW-0732">Signal</keyword>
<dbReference type="Proteomes" id="UP000811609">
    <property type="component" value="Chromosome 2"/>
</dbReference>
<keyword evidence="9" id="KW-0865">Zymogen</keyword>
<organism evidence="12 13">
    <name type="scientific">Carya illinoinensis</name>
    <name type="common">Pecan</name>
    <dbReference type="NCBI Taxonomy" id="32201"/>
    <lineage>
        <taxon>Eukaryota</taxon>
        <taxon>Viridiplantae</taxon>
        <taxon>Streptophyta</taxon>
        <taxon>Embryophyta</taxon>
        <taxon>Tracheophyta</taxon>
        <taxon>Spermatophyta</taxon>
        <taxon>Magnoliopsida</taxon>
        <taxon>eudicotyledons</taxon>
        <taxon>Gunneridae</taxon>
        <taxon>Pentapetalae</taxon>
        <taxon>rosids</taxon>
        <taxon>fabids</taxon>
        <taxon>Fagales</taxon>
        <taxon>Juglandaceae</taxon>
        <taxon>Carya</taxon>
    </lineage>
</organism>
<dbReference type="GO" id="GO:0031012">
    <property type="term" value="C:extracellular matrix"/>
    <property type="evidence" value="ECO:0007669"/>
    <property type="project" value="InterPro"/>
</dbReference>
<dbReference type="GO" id="GO:0030198">
    <property type="term" value="P:extracellular matrix organization"/>
    <property type="evidence" value="ECO:0007669"/>
    <property type="project" value="TreeGrafter"/>
</dbReference>
<dbReference type="InterPro" id="IPR006026">
    <property type="entry name" value="Peptidase_Metallo"/>
</dbReference>
<evidence type="ECO:0000256" key="8">
    <source>
        <dbReference type="ARBA" id="ARBA00023049"/>
    </source>
</evidence>
<comment type="caution">
    <text evidence="12">The sequence shown here is derived from an EMBL/GenBank/DDBJ whole genome shotgun (WGS) entry which is preliminary data.</text>
</comment>
<evidence type="ECO:0000256" key="4">
    <source>
        <dbReference type="ARBA" id="ARBA00022723"/>
    </source>
</evidence>
<comment type="similarity">
    <text evidence="2">Belongs to the peptidase M10A family. Matrix metalloproteinases (MMPs) subfamily.</text>
</comment>
<accession>A0A8T1RB06</accession>
<dbReference type="Pfam" id="PF00413">
    <property type="entry name" value="Peptidase_M10"/>
    <property type="match status" value="1"/>
</dbReference>
<reference evidence="12" key="1">
    <citation type="submission" date="2020-12" db="EMBL/GenBank/DDBJ databases">
        <title>WGS assembly of Carya illinoinensis cv. Pawnee.</title>
        <authorList>
            <person name="Platts A."/>
            <person name="Shu S."/>
            <person name="Wright S."/>
            <person name="Barry K."/>
            <person name="Edger P."/>
            <person name="Pires J.C."/>
            <person name="Schmutz J."/>
        </authorList>
    </citation>
    <scope>NUCLEOTIDE SEQUENCE</scope>
    <source>
        <tissue evidence="12">Leaf</tissue>
    </source>
</reference>
<dbReference type="SMART" id="SM00235">
    <property type="entry name" value="ZnMc"/>
    <property type="match status" value="1"/>
</dbReference>
<keyword evidence="10" id="KW-0325">Glycoprotein</keyword>
<name>A0A8T1RB06_CARIL</name>
<evidence type="ECO:0000256" key="10">
    <source>
        <dbReference type="ARBA" id="ARBA00023180"/>
    </source>
</evidence>
<dbReference type="PANTHER" id="PTHR10201:SF213">
    <property type="entry name" value="METALLOENDOPROTEINASE 2-MMP-LIKE"/>
    <property type="match status" value="1"/>
</dbReference>
<keyword evidence="6" id="KW-0378">Hydrolase</keyword>
<dbReference type="InterPro" id="IPR002477">
    <property type="entry name" value="Peptidoglycan-bd-like"/>
</dbReference>
<evidence type="ECO:0000313" key="12">
    <source>
        <dbReference type="EMBL" id="KAG6664660.1"/>
    </source>
</evidence>
<dbReference type="InterPro" id="IPR033739">
    <property type="entry name" value="M10A_MMP"/>
</dbReference>
<keyword evidence="13" id="KW-1185">Reference proteome</keyword>
<proteinExistence type="inferred from homology"/>
<dbReference type="GO" id="GO:0006508">
    <property type="term" value="P:proteolysis"/>
    <property type="evidence" value="ECO:0007669"/>
    <property type="project" value="UniProtKB-KW"/>
</dbReference>
<dbReference type="PANTHER" id="PTHR10201">
    <property type="entry name" value="MATRIX METALLOPROTEINASE"/>
    <property type="match status" value="1"/>
</dbReference>
<keyword evidence="8" id="KW-0482">Metalloprotease</keyword>